<name>Q08RN7_STIAD</name>
<evidence type="ECO:0000313" key="1">
    <source>
        <dbReference type="EMBL" id="EAU63132.1"/>
    </source>
</evidence>
<dbReference type="Proteomes" id="UP000032702">
    <property type="component" value="Unassembled WGS sequence"/>
</dbReference>
<organism evidence="1 2">
    <name type="scientific">Stigmatella aurantiaca (strain DW4/3-1)</name>
    <dbReference type="NCBI Taxonomy" id="378806"/>
    <lineage>
        <taxon>Bacteria</taxon>
        <taxon>Pseudomonadati</taxon>
        <taxon>Myxococcota</taxon>
        <taxon>Myxococcia</taxon>
        <taxon>Myxococcales</taxon>
        <taxon>Cystobacterineae</taxon>
        <taxon>Archangiaceae</taxon>
        <taxon>Stigmatella</taxon>
    </lineage>
</organism>
<dbReference type="EMBL" id="AAMD01000181">
    <property type="protein sequence ID" value="EAU63132.1"/>
    <property type="molecule type" value="Genomic_DNA"/>
</dbReference>
<sequence length="33" mass="3859">TVRAHQRHMCGVLRAARIREEEVTVKEIGRISR</sequence>
<accession>Q08RN7</accession>
<gene>
    <name evidence="1" type="ORF">STIAU_0673</name>
</gene>
<dbReference type="AlphaFoldDB" id="Q08RN7"/>
<evidence type="ECO:0000313" key="2">
    <source>
        <dbReference type="Proteomes" id="UP000032702"/>
    </source>
</evidence>
<protein>
    <submittedName>
        <fullName evidence="1">Uncharacterized protein</fullName>
    </submittedName>
</protein>
<reference evidence="1 2" key="1">
    <citation type="submission" date="2006-04" db="EMBL/GenBank/DDBJ databases">
        <authorList>
            <person name="Nierman W.C."/>
        </authorList>
    </citation>
    <scope>NUCLEOTIDE SEQUENCE [LARGE SCALE GENOMIC DNA]</scope>
    <source>
        <strain evidence="1 2">DW4/3-1</strain>
    </source>
</reference>
<comment type="caution">
    <text evidence="1">The sequence shown here is derived from an EMBL/GenBank/DDBJ whole genome shotgun (WGS) entry which is preliminary data.</text>
</comment>
<feature type="non-terminal residue" evidence="1">
    <location>
        <position position="1"/>
    </location>
</feature>
<proteinExistence type="predicted"/>